<dbReference type="PANTHER" id="PTHR34191">
    <property type="entry name" value="LATE EMBRYOGENESIS ABUNDANT PROTEIN (LEA) FAMILY PROTEIN"/>
    <property type="match status" value="1"/>
</dbReference>
<accession>A0AAQ3MTD8</accession>
<keyword evidence="2" id="KW-1185">Reference proteome</keyword>
<evidence type="ECO:0000313" key="2">
    <source>
        <dbReference type="Proteomes" id="UP001374535"/>
    </source>
</evidence>
<proteinExistence type="predicted"/>
<sequence length="151" mass="16589">MEGLERYEEGRRSCPPLAELEDCHGGWFGGGEVWAREDKDGGKATALAWPQRRLARDSGIDDAGNLVVFAMTNGRGANNGVAGTASRLRPKIWSNLRRNQFRQLLTKLMKAAAEQNKEEAAGFLQQTGEQMKNMAQGAVDSVKHTLGMDKK</sequence>
<reference evidence="1 2" key="1">
    <citation type="journal article" date="2023" name="Life. Sci Alliance">
        <title>Evolutionary insights into 3D genome organization and epigenetic landscape of Vigna mungo.</title>
        <authorList>
            <person name="Junaid A."/>
            <person name="Singh B."/>
            <person name="Bhatia S."/>
        </authorList>
    </citation>
    <scope>NUCLEOTIDE SEQUENCE [LARGE SCALE GENOMIC DNA]</scope>
    <source>
        <strain evidence="1">Urdbean</strain>
    </source>
</reference>
<evidence type="ECO:0000313" key="1">
    <source>
        <dbReference type="EMBL" id="WVY97284.1"/>
    </source>
</evidence>
<dbReference type="AlphaFoldDB" id="A0AAQ3MTD8"/>
<gene>
    <name evidence="1" type="ORF">V8G54_029435</name>
</gene>
<organism evidence="1 2">
    <name type="scientific">Vigna mungo</name>
    <name type="common">Black gram</name>
    <name type="synonym">Phaseolus mungo</name>
    <dbReference type="NCBI Taxonomy" id="3915"/>
    <lineage>
        <taxon>Eukaryota</taxon>
        <taxon>Viridiplantae</taxon>
        <taxon>Streptophyta</taxon>
        <taxon>Embryophyta</taxon>
        <taxon>Tracheophyta</taxon>
        <taxon>Spermatophyta</taxon>
        <taxon>Magnoliopsida</taxon>
        <taxon>eudicotyledons</taxon>
        <taxon>Gunneridae</taxon>
        <taxon>Pentapetalae</taxon>
        <taxon>rosids</taxon>
        <taxon>fabids</taxon>
        <taxon>Fabales</taxon>
        <taxon>Fabaceae</taxon>
        <taxon>Papilionoideae</taxon>
        <taxon>50 kb inversion clade</taxon>
        <taxon>NPAAA clade</taxon>
        <taxon>indigoferoid/millettioid clade</taxon>
        <taxon>Phaseoleae</taxon>
        <taxon>Vigna</taxon>
    </lineage>
</organism>
<dbReference type="PANTHER" id="PTHR34191:SF20">
    <property type="entry name" value="LATE EMBRYOGENESIS ABUNDANT PROTEIN (LEA) FAMILY PROTEIN"/>
    <property type="match status" value="1"/>
</dbReference>
<dbReference type="EMBL" id="CP144692">
    <property type="protein sequence ID" value="WVY97284.1"/>
    <property type="molecule type" value="Genomic_DNA"/>
</dbReference>
<dbReference type="InterPro" id="IPR039624">
    <property type="entry name" value="LEA1/2/D7/KIN2"/>
</dbReference>
<name>A0AAQ3MTD8_VIGMU</name>
<protein>
    <submittedName>
        <fullName evidence="1">Uncharacterized protein</fullName>
    </submittedName>
</protein>
<dbReference type="Proteomes" id="UP001374535">
    <property type="component" value="Chromosome 9"/>
</dbReference>